<sequence>MQIFVNGQMLQTEVTYLNLLLEELGYEGNWLAIAVNSEVVPADARNQFVLHEGDRIEILSPMQGG</sequence>
<dbReference type="Gene3D" id="3.10.20.30">
    <property type="match status" value="1"/>
</dbReference>
<evidence type="ECO:0000313" key="1">
    <source>
        <dbReference type="EMBL" id="CDP79866.1"/>
    </source>
</evidence>
<dbReference type="NCBIfam" id="TIGR01683">
    <property type="entry name" value="thiS"/>
    <property type="match status" value="1"/>
</dbReference>
<accession>A0A024LQ52</accession>
<dbReference type="CDD" id="cd00565">
    <property type="entry name" value="Ubl_ThiS"/>
    <property type="match status" value="1"/>
</dbReference>
<dbReference type="InterPro" id="IPR010035">
    <property type="entry name" value="Thi_S"/>
</dbReference>
<reference evidence="1" key="1">
    <citation type="submission" date="2013-11" db="EMBL/GenBank/DDBJ databases">
        <authorList>
            <person name="GENOMES U."/>
        </authorList>
    </citation>
    <scope>NUCLEOTIDE SEQUENCE</scope>
    <source>
        <strain evidence="1">MVT06</strain>
    </source>
</reference>
<dbReference type="PANTHER" id="PTHR34472">
    <property type="entry name" value="SULFUR CARRIER PROTEIN THIS"/>
    <property type="match status" value="1"/>
</dbReference>
<dbReference type="PANTHER" id="PTHR34472:SF1">
    <property type="entry name" value="SULFUR CARRIER PROTEIN THIS"/>
    <property type="match status" value="1"/>
</dbReference>
<dbReference type="InterPro" id="IPR016155">
    <property type="entry name" value="Mopterin_synth/thiamin_S_b"/>
</dbReference>
<dbReference type="SUPFAM" id="SSF54285">
    <property type="entry name" value="MoaD/ThiS"/>
    <property type="match status" value="1"/>
</dbReference>
<dbReference type="InterPro" id="IPR003749">
    <property type="entry name" value="ThiS/MoaD-like"/>
</dbReference>
<dbReference type="InterPro" id="IPR012675">
    <property type="entry name" value="Beta-grasp_dom_sf"/>
</dbReference>
<dbReference type="Pfam" id="PF02597">
    <property type="entry name" value="ThiS"/>
    <property type="match status" value="1"/>
</dbReference>
<organism evidence="1">
    <name type="scientific">Bartonella schoenbuchensis</name>
    <dbReference type="NCBI Taxonomy" id="165694"/>
    <lineage>
        <taxon>Bacteria</taxon>
        <taxon>Pseudomonadati</taxon>
        <taxon>Pseudomonadota</taxon>
        <taxon>Alphaproteobacteria</taxon>
        <taxon>Hyphomicrobiales</taxon>
        <taxon>Bartonellaceae</taxon>
        <taxon>Bartonella</taxon>
    </lineage>
</organism>
<name>A0A024LQ52_9HYPH</name>
<protein>
    <submittedName>
        <fullName evidence="1">Sulfur carrier protein ThiS</fullName>
    </submittedName>
</protein>
<proteinExistence type="predicted"/>
<reference evidence="1" key="2">
    <citation type="submission" date="2014-05" db="EMBL/GenBank/DDBJ databases">
        <title>Genome sequencing of Bartonella spp. isolated from human blood.</title>
        <authorList>
            <person name="Raoult D."/>
        </authorList>
    </citation>
    <scope>NUCLEOTIDE SEQUENCE</scope>
    <source>
        <strain evidence="1">MVT06</strain>
    </source>
</reference>
<dbReference type="EMBL" id="HG977196">
    <property type="protein sequence ID" value="CDP79866.1"/>
    <property type="molecule type" value="Genomic_DNA"/>
</dbReference>
<gene>
    <name evidence="1" type="primary">thiS</name>
    <name evidence="1" type="ORF">BN1046_00770</name>
</gene>
<dbReference type="AlphaFoldDB" id="A0A024LQ52"/>